<feature type="region of interest" description="Disordered" evidence="1">
    <location>
        <begin position="31"/>
        <end position="58"/>
    </location>
</feature>
<dbReference type="AlphaFoldDB" id="A0A369JMB1"/>
<evidence type="ECO:0000256" key="1">
    <source>
        <dbReference type="SAM" id="MobiDB-lite"/>
    </source>
</evidence>
<dbReference type="EMBL" id="LUEZ02000062">
    <property type="protein sequence ID" value="RDB20544.1"/>
    <property type="molecule type" value="Genomic_DNA"/>
</dbReference>
<proteinExistence type="predicted"/>
<feature type="region of interest" description="Disordered" evidence="1">
    <location>
        <begin position="73"/>
        <end position="124"/>
    </location>
</feature>
<name>A0A369JMB1_HYPMA</name>
<evidence type="ECO:0000313" key="2">
    <source>
        <dbReference type="EMBL" id="RDB20544.1"/>
    </source>
</evidence>
<keyword evidence="3" id="KW-1185">Reference proteome</keyword>
<accession>A0A369JMB1</accession>
<reference evidence="2" key="1">
    <citation type="submission" date="2018-04" db="EMBL/GenBank/DDBJ databases">
        <title>Whole genome sequencing of Hypsizygus marmoreus.</title>
        <authorList>
            <person name="Choi I.-G."/>
            <person name="Min B."/>
            <person name="Kim J.-G."/>
            <person name="Kim S."/>
            <person name="Oh Y.-L."/>
            <person name="Kong W.-S."/>
            <person name="Park H."/>
            <person name="Jeong J."/>
            <person name="Song E.-S."/>
        </authorList>
    </citation>
    <scope>NUCLEOTIDE SEQUENCE [LARGE SCALE GENOMIC DNA]</scope>
    <source>
        <strain evidence="2">51987-8</strain>
    </source>
</reference>
<protein>
    <submittedName>
        <fullName evidence="2">Uncharacterized protein</fullName>
    </submittedName>
</protein>
<evidence type="ECO:0000313" key="3">
    <source>
        <dbReference type="Proteomes" id="UP000076154"/>
    </source>
</evidence>
<dbReference type="Proteomes" id="UP000076154">
    <property type="component" value="Unassembled WGS sequence"/>
</dbReference>
<gene>
    <name evidence="2" type="ORF">Hypma_012457</name>
</gene>
<dbReference type="STRING" id="39966.A0A369JMB1"/>
<feature type="compositionally biased region" description="Pro residues" evidence="1">
    <location>
        <begin position="31"/>
        <end position="44"/>
    </location>
</feature>
<sequence>MSFTNINDPAGVKALLDQLRASQAWQEVVVPPAPEPAPSLPPNLEPQSAPVDATASSSSLSSVASLLSQLQSSPSWSAVSSTPPTSSTSEEDAPLSAAPLQQPTSSSSIESLSPPKKSPQDPRSYTFQQALPHLAQLADDPGFVVAITQMKKEQDGLERQLWEERRDIYRKYEDKVKVATTKANMIGDSGLSKHEADMLQTGFKKELDKFDRERVLLAWDGLVSKQQATLARHGVPTMYPTKDIADRERQQRVIQVLEGILRT</sequence>
<dbReference type="OrthoDB" id="21617at2759"/>
<feature type="compositionally biased region" description="Low complexity" evidence="1">
    <location>
        <begin position="73"/>
        <end position="88"/>
    </location>
</feature>
<comment type="caution">
    <text evidence="2">The sequence shown here is derived from an EMBL/GenBank/DDBJ whole genome shotgun (WGS) entry which is preliminary data.</text>
</comment>
<feature type="compositionally biased region" description="Low complexity" evidence="1">
    <location>
        <begin position="103"/>
        <end position="115"/>
    </location>
</feature>
<organism evidence="2 3">
    <name type="scientific">Hypsizygus marmoreus</name>
    <name type="common">White beech mushroom</name>
    <name type="synonym">Agaricus marmoreus</name>
    <dbReference type="NCBI Taxonomy" id="39966"/>
    <lineage>
        <taxon>Eukaryota</taxon>
        <taxon>Fungi</taxon>
        <taxon>Dikarya</taxon>
        <taxon>Basidiomycota</taxon>
        <taxon>Agaricomycotina</taxon>
        <taxon>Agaricomycetes</taxon>
        <taxon>Agaricomycetidae</taxon>
        <taxon>Agaricales</taxon>
        <taxon>Tricholomatineae</taxon>
        <taxon>Lyophyllaceae</taxon>
        <taxon>Hypsizygus</taxon>
    </lineage>
</organism>
<dbReference type="InParanoid" id="A0A369JMB1"/>